<dbReference type="EMBL" id="GBRH01225351">
    <property type="protein sequence ID" value="JAD72544.1"/>
    <property type="molecule type" value="Transcribed_RNA"/>
</dbReference>
<protein>
    <submittedName>
        <fullName evidence="1">Uncharacterized protein</fullName>
    </submittedName>
</protein>
<name>A0A0A9C8C1_ARUDO</name>
<sequence>MGGIHRSLYRFVLNK</sequence>
<reference evidence="1" key="2">
    <citation type="journal article" date="2015" name="Data Brief">
        <title>Shoot transcriptome of the giant reed, Arundo donax.</title>
        <authorList>
            <person name="Barrero R.A."/>
            <person name="Guerrero F.D."/>
            <person name="Moolhuijzen P."/>
            <person name="Goolsby J.A."/>
            <person name="Tidwell J."/>
            <person name="Bellgard S.E."/>
            <person name="Bellgard M.I."/>
        </authorList>
    </citation>
    <scope>NUCLEOTIDE SEQUENCE</scope>
    <source>
        <tissue evidence="1">Shoot tissue taken approximately 20 cm above the soil surface</tissue>
    </source>
</reference>
<organism evidence="1">
    <name type="scientific">Arundo donax</name>
    <name type="common">Giant reed</name>
    <name type="synonym">Donax arundinaceus</name>
    <dbReference type="NCBI Taxonomy" id="35708"/>
    <lineage>
        <taxon>Eukaryota</taxon>
        <taxon>Viridiplantae</taxon>
        <taxon>Streptophyta</taxon>
        <taxon>Embryophyta</taxon>
        <taxon>Tracheophyta</taxon>
        <taxon>Spermatophyta</taxon>
        <taxon>Magnoliopsida</taxon>
        <taxon>Liliopsida</taxon>
        <taxon>Poales</taxon>
        <taxon>Poaceae</taxon>
        <taxon>PACMAD clade</taxon>
        <taxon>Arundinoideae</taxon>
        <taxon>Arundineae</taxon>
        <taxon>Arundo</taxon>
    </lineage>
</organism>
<evidence type="ECO:0000313" key="1">
    <source>
        <dbReference type="EMBL" id="JAD72544.1"/>
    </source>
</evidence>
<reference evidence="1" key="1">
    <citation type="submission" date="2014-09" db="EMBL/GenBank/DDBJ databases">
        <authorList>
            <person name="Magalhaes I.L.F."/>
            <person name="Oliveira U."/>
            <person name="Santos F.R."/>
            <person name="Vidigal T.H.D.A."/>
            <person name="Brescovit A.D."/>
            <person name="Santos A.J."/>
        </authorList>
    </citation>
    <scope>NUCLEOTIDE SEQUENCE</scope>
    <source>
        <tissue evidence="1">Shoot tissue taken approximately 20 cm above the soil surface</tissue>
    </source>
</reference>
<proteinExistence type="predicted"/>
<accession>A0A0A9C8C1</accession>